<keyword evidence="3" id="KW-1185">Reference proteome</keyword>
<evidence type="ECO:0000313" key="3">
    <source>
        <dbReference type="Proteomes" id="UP000292685"/>
    </source>
</evidence>
<comment type="caution">
    <text evidence="2">The sequence shown here is derived from an EMBL/GenBank/DDBJ whole genome shotgun (WGS) entry which is preliminary data.</text>
</comment>
<feature type="region of interest" description="Disordered" evidence="1">
    <location>
        <begin position="41"/>
        <end position="60"/>
    </location>
</feature>
<accession>A0A4Q8ACY8</accession>
<evidence type="ECO:0000256" key="1">
    <source>
        <dbReference type="SAM" id="MobiDB-lite"/>
    </source>
</evidence>
<gene>
    <name evidence="2" type="ORF">EV380_1185</name>
</gene>
<name>A0A4Q8ACY8_9MICC</name>
<evidence type="ECO:0000313" key="2">
    <source>
        <dbReference type="EMBL" id="RZU61611.1"/>
    </source>
</evidence>
<dbReference type="Proteomes" id="UP000292685">
    <property type="component" value="Unassembled WGS sequence"/>
</dbReference>
<dbReference type="AlphaFoldDB" id="A0A4Q8ACY8"/>
<feature type="compositionally biased region" description="Polar residues" evidence="1">
    <location>
        <begin position="51"/>
        <end position="60"/>
    </location>
</feature>
<dbReference type="EMBL" id="SHLA01000001">
    <property type="protein sequence ID" value="RZU61611.1"/>
    <property type="molecule type" value="Genomic_DNA"/>
</dbReference>
<protein>
    <submittedName>
        <fullName evidence="2">Uncharacterized protein</fullName>
    </submittedName>
</protein>
<organism evidence="2 3">
    <name type="scientific">Zhihengliuella halotolerans</name>
    <dbReference type="NCBI Taxonomy" id="370736"/>
    <lineage>
        <taxon>Bacteria</taxon>
        <taxon>Bacillati</taxon>
        <taxon>Actinomycetota</taxon>
        <taxon>Actinomycetes</taxon>
        <taxon>Micrococcales</taxon>
        <taxon>Micrococcaceae</taxon>
        <taxon>Zhihengliuella</taxon>
    </lineage>
</organism>
<proteinExistence type="predicted"/>
<sequence length="60" mass="6696">MMFCMPLSFPVPTTGVNEPSLPSHYLDIAFTLWTLHDDNGRCHGPRGHPPSSYTVVNQPQ</sequence>
<reference evidence="2 3" key="1">
    <citation type="submission" date="2019-02" db="EMBL/GenBank/DDBJ databases">
        <title>Sequencing the genomes of 1000 actinobacteria strains.</title>
        <authorList>
            <person name="Klenk H.-P."/>
        </authorList>
    </citation>
    <scope>NUCLEOTIDE SEQUENCE [LARGE SCALE GENOMIC DNA]</scope>
    <source>
        <strain evidence="2 3">DSM 17364</strain>
    </source>
</reference>